<feature type="transmembrane region" description="Helical" evidence="1">
    <location>
        <begin position="100"/>
        <end position="126"/>
    </location>
</feature>
<feature type="transmembrane region" description="Helical" evidence="1">
    <location>
        <begin position="71"/>
        <end position="88"/>
    </location>
</feature>
<evidence type="ECO:0000256" key="1">
    <source>
        <dbReference type="SAM" id="Phobius"/>
    </source>
</evidence>
<keyword evidence="1" id="KW-1133">Transmembrane helix</keyword>
<dbReference type="Proteomes" id="UP001500016">
    <property type="component" value="Unassembled WGS sequence"/>
</dbReference>
<evidence type="ECO:0000313" key="3">
    <source>
        <dbReference type="Proteomes" id="UP001500016"/>
    </source>
</evidence>
<evidence type="ECO:0008006" key="4">
    <source>
        <dbReference type="Google" id="ProtNLM"/>
    </source>
</evidence>
<comment type="caution">
    <text evidence="2">The sequence shown here is derived from an EMBL/GenBank/DDBJ whole genome shotgun (WGS) entry which is preliminary data.</text>
</comment>
<evidence type="ECO:0000313" key="2">
    <source>
        <dbReference type="EMBL" id="GAA2080283.1"/>
    </source>
</evidence>
<name>A0ABP5HKX9_9ACTN</name>
<dbReference type="EMBL" id="BAAAPE010000009">
    <property type="protein sequence ID" value="GAA2080283.1"/>
    <property type="molecule type" value="Genomic_DNA"/>
</dbReference>
<sequence>MPRGGRSYAGSGARARTAFADAFSAPRMNPVNAPSERGRSARPVRRVRRMGHNGQAAPARRARDERWAAELRWVSAGTAFLLATLLAADSVYGRLTWQRGALWAGLAALLFVVLVPPRVTAGAGWLASRGVLGERRVRTDRLVALHWPELRGGTARPVVLRDEDGARLELDVRVLTSAPAVWLLLEEGARASLRHGTLLQGAHTLEHLALRVEEETARAVFHASGLSDAL</sequence>
<protein>
    <recommendedName>
        <fullName evidence="4">Integral membrane protein</fullName>
    </recommendedName>
</protein>
<proteinExistence type="predicted"/>
<keyword evidence="1" id="KW-0812">Transmembrane</keyword>
<keyword evidence="3" id="KW-1185">Reference proteome</keyword>
<gene>
    <name evidence="2" type="ORF">GCM10009801_38490</name>
</gene>
<organism evidence="2 3">
    <name type="scientific">Streptomyces albiaxialis</name>
    <dbReference type="NCBI Taxonomy" id="329523"/>
    <lineage>
        <taxon>Bacteria</taxon>
        <taxon>Bacillati</taxon>
        <taxon>Actinomycetota</taxon>
        <taxon>Actinomycetes</taxon>
        <taxon>Kitasatosporales</taxon>
        <taxon>Streptomycetaceae</taxon>
        <taxon>Streptomyces</taxon>
    </lineage>
</organism>
<keyword evidence="1" id="KW-0472">Membrane</keyword>
<reference evidence="3" key="1">
    <citation type="journal article" date="2019" name="Int. J. Syst. Evol. Microbiol.">
        <title>The Global Catalogue of Microorganisms (GCM) 10K type strain sequencing project: providing services to taxonomists for standard genome sequencing and annotation.</title>
        <authorList>
            <consortium name="The Broad Institute Genomics Platform"/>
            <consortium name="The Broad Institute Genome Sequencing Center for Infectious Disease"/>
            <person name="Wu L."/>
            <person name="Ma J."/>
        </authorList>
    </citation>
    <scope>NUCLEOTIDE SEQUENCE [LARGE SCALE GENOMIC DNA]</scope>
    <source>
        <strain evidence="3">JCM 15478</strain>
    </source>
</reference>
<accession>A0ABP5HKX9</accession>